<gene>
    <name evidence="2" type="ordered locus">Trad_1083</name>
</gene>
<dbReference type="EMBL" id="CP002049">
    <property type="protein sequence ID" value="ADI14210.1"/>
    <property type="molecule type" value="Genomic_DNA"/>
</dbReference>
<accession>D7CVI2</accession>
<proteinExistence type="predicted"/>
<evidence type="ECO:0000313" key="2">
    <source>
        <dbReference type="EMBL" id="ADI14210.1"/>
    </source>
</evidence>
<dbReference type="Proteomes" id="UP000000379">
    <property type="component" value="Chromosome"/>
</dbReference>
<dbReference type="Pfam" id="PF12867">
    <property type="entry name" value="DinB_2"/>
    <property type="match status" value="1"/>
</dbReference>
<evidence type="ECO:0000259" key="1">
    <source>
        <dbReference type="Pfam" id="PF12867"/>
    </source>
</evidence>
<dbReference type="Gene3D" id="1.20.120.450">
    <property type="entry name" value="dinb family like domain"/>
    <property type="match status" value="1"/>
</dbReference>
<keyword evidence="3" id="KW-1185">Reference proteome</keyword>
<dbReference type="SUPFAM" id="SSF109854">
    <property type="entry name" value="DinB/YfiT-like putative metalloenzymes"/>
    <property type="match status" value="1"/>
</dbReference>
<name>D7CVI2_TRURR</name>
<protein>
    <recommendedName>
        <fullName evidence="1">DinB-like domain-containing protein</fullName>
    </recommendedName>
</protein>
<evidence type="ECO:0000313" key="3">
    <source>
        <dbReference type="Proteomes" id="UP000000379"/>
    </source>
</evidence>
<reference evidence="3" key="1">
    <citation type="submission" date="2010-05" db="EMBL/GenBank/DDBJ databases">
        <title>The complete genome of Truepera radiovictris DSM 17093.</title>
        <authorList>
            <consortium name="US DOE Joint Genome Institute (JGI-PGF)"/>
            <person name="Lucas S."/>
            <person name="Copeland A."/>
            <person name="Lapidus A."/>
            <person name="Glavina del Rio T."/>
            <person name="Dalin E."/>
            <person name="Tice H."/>
            <person name="Bruce D."/>
            <person name="Goodwin L."/>
            <person name="Pitluck S."/>
            <person name="Kyrpides N."/>
            <person name="Mavromatis K."/>
            <person name="Ovchinnikova G."/>
            <person name="Munk A.C."/>
            <person name="Detter J.C."/>
            <person name="Han C."/>
            <person name="Tapia R."/>
            <person name="Land M."/>
            <person name="Hauser L."/>
            <person name="Markowitz V."/>
            <person name="Cheng J.-F."/>
            <person name="Hugenholtz P."/>
            <person name="Woyke T."/>
            <person name="Wu D."/>
            <person name="Tindall B."/>
            <person name="Pomrenke H.G."/>
            <person name="Brambilla E."/>
            <person name="Klenk H.-P."/>
            <person name="Eisen J.A."/>
        </authorList>
    </citation>
    <scope>NUCLEOTIDE SEQUENCE [LARGE SCALE GENOMIC DNA]</scope>
    <source>
        <strain evidence="3">DSM 17093 / CIP 108686 / LMG 22925 / RQ-24</strain>
    </source>
</reference>
<dbReference type="OrthoDB" id="69531at2"/>
<dbReference type="HOGENOM" id="CLU_1465945_0_0_0"/>
<dbReference type="eggNOG" id="ENOG50334RU">
    <property type="taxonomic scope" value="Bacteria"/>
</dbReference>
<dbReference type="RefSeq" id="WP_013177581.1">
    <property type="nucleotide sequence ID" value="NC_014221.1"/>
</dbReference>
<feature type="domain" description="DinB-like" evidence="1">
    <location>
        <begin position="21"/>
        <end position="164"/>
    </location>
</feature>
<sequence>MFSQTLLTRFGETPEAAKAALERELTRFEALLPKLEGRWTEPLRAGAWSPAEVTEHVLKISVSMSKTLYLLRQGRATPPEAPRTPGVLVEGRAQSPEFGLPGEPQPWSALAPRWAAMRSRLLEEVDATTEWHGRSWFHPYFGDLSALGWVQAAALHLAHHRKQLEAVAR</sequence>
<dbReference type="InterPro" id="IPR024775">
    <property type="entry name" value="DinB-like"/>
</dbReference>
<reference evidence="2 3" key="2">
    <citation type="journal article" date="2011" name="Stand. Genomic Sci.">
        <title>Complete genome sequence of Truepera radiovictrix type strain (RQ-24).</title>
        <authorList>
            <person name="Ivanova N."/>
            <person name="Rohde C."/>
            <person name="Munk C."/>
            <person name="Nolan M."/>
            <person name="Lucas S."/>
            <person name="Del Rio T.G."/>
            <person name="Tice H."/>
            <person name="Deshpande S."/>
            <person name="Cheng J.F."/>
            <person name="Tapia R."/>
            <person name="Han C."/>
            <person name="Goodwin L."/>
            <person name="Pitluck S."/>
            <person name="Liolios K."/>
            <person name="Mavromatis K."/>
            <person name="Mikhailova N."/>
            <person name="Pati A."/>
            <person name="Chen A."/>
            <person name="Palaniappan K."/>
            <person name="Land M."/>
            <person name="Hauser L."/>
            <person name="Chang Y.J."/>
            <person name="Jeffries C.D."/>
            <person name="Brambilla E."/>
            <person name="Rohde M."/>
            <person name="Goker M."/>
            <person name="Tindall B.J."/>
            <person name="Woyke T."/>
            <person name="Bristow J."/>
            <person name="Eisen J.A."/>
            <person name="Markowitz V."/>
            <person name="Hugenholtz P."/>
            <person name="Kyrpides N.C."/>
            <person name="Klenk H.P."/>
            <person name="Lapidus A."/>
        </authorList>
    </citation>
    <scope>NUCLEOTIDE SEQUENCE [LARGE SCALE GENOMIC DNA]</scope>
    <source>
        <strain evidence="3">DSM 17093 / CIP 108686 / LMG 22925 / RQ-24</strain>
    </source>
</reference>
<dbReference type="InterPro" id="IPR034660">
    <property type="entry name" value="DinB/YfiT-like"/>
</dbReference>
<organism evidence="2 3">
    <name type="scientific">Truepera radiovictrix (strain DSM 17093 / CIP 108686 / LMG 22925 / RQ-24)</name>
    <dbReference type="NCBI Taxonomy" id="649638"/>
    <lineage>
        <taxon>Bacteria</taxon>
        <taxon>Thermotogati</taxon>
        <taxon>Deinococcota</taxon>
        <taxon>Deinococci</taxon>
        <taxon>Trueperales</taxon>
        <taxon>Trueperaceae</taxon>
        <taxon>Truepera</taxon>
    </lineage>
</organism>
<dbReference type="AlphaFoldDB" id="D7CVI2"/>
<dbReference type="KEGG" id="tra:Trad_1083"/>